<evidence type="ECO:0000256" key="2">
    <source>
        <dbReference type="ARBA" id="ARBA00013855"/>
    </source>
</evidence>
<keyword evidence="5" id="KW-0472">Membrane</keyword>
<dbReference type="PANTHER" id="PTHR34138">
    <property type="entry name" value="CELL SHAPE-DETERMINING PROTEIN MREC"/>
    <property type="match status" value="1"/>
</dbReference>
<dbReference type="KEGG" id="sflv:IC614_02180"/>
<evidence type="ECO:0000256" key="4">
    <source>
        <dbReference type="ARBA" id="ARBA00032089"/>
    </source>
</evidence>
<accession>A0A7T2GKB2</accession>
<dbReference type="GO" id="GO:0005886">
    <property type="term" value="C:plasma membrane"/>
    <property type="evidence" value="ECO:0007669"/>
    <property type="project" value="TreeGrafter"/>
</dbReference>
<dbReference type="PANTHER" id="PTHR34138:SF1">
    <property type="entry name" value="CELL SHAPE-DETERMINING PROTEIN MREC"/>
    <property type="match status" value="1"/>
</dbReference>
<evidence type="ECO:0000256" key="3">
    <source>
        <dbReference type="ARBA" id="ARBA00022960"/>
    </source>
</evidence>
<evidence type="ECO:0000256" key="1">
    <source>
        <dbReference type="ARBA" id="ARBA00009369"/>
    </source>
</evidence>
<dbReference type="NCBIfam" id="NF010513">
    <property type="entry name" value="PRK13922.12-3"/>
    <property type="match status" value="1"/>
</dbReference>
<proteinExistence type="inferred from homology"/>
<dbReference type="Proteomes" id="UP000594873">
    <property type="component" value="Chromosome"/>
</dbReference>
<protein>
    <recommendedName>
        <fullName evidence="2">Cell shape-determining protein MreC</fullName>
    </recommendedName>
    <alternativeName>
        <fullName evidence="4">Cell shape protein MreC</fullName>
    </alternativeName>
</protein>
<gene>
    <name evidence="7" type="primary">mreC</name>
    <name evidence="7" type="ORF">IC614_02180</name>
</gene>
<dbReference type="Gene3D" id="2.40.10.340">
    <property type="entry name" value="Rod shape-determining protein MreC, domain 1"/>
    <property type="match status" value="1"/>
</dbReference>
<dbReference type="NCBIfam" id="TIGR00219">
    <property type="entry name" value="mreC"/>
    <property type="match status" value="1"/>
</dbReference>
<evidence type="ECO:0000313" key="8">
    <source>
        <dbReference type="Proteomes" id="UP000594873"/>
    </source>
</evidence>
<keyword evidence="8" id="KW-1185">Reference proteome</keyword>
<dbReference type="Gene3D" id="2.40.10.350">
    <property type="entry name" value="Rod shape-determining protein MreC, domain 2"/>
    <property type="match status" value="1"/>
</dbReference>
<feature type="domain" description="Rod shape-determining protein MreC beta-barrel core" evidence="6">
    <location>
        <begin position="135"/>
        <end position="272"/>
    </location>
</feature>
<keyword evidence="5" id="KW-1133">Transmembrane helix</keyword>
<reference evidence="7 8" key="1">
    <citation type="submission" date="2020-11" db="EMBL/GenBank/DDBJ databases">
        <title>Genome seq and assembly of Sphingosinicella sp.</title>
        <authorList>
            <person name="Chhetri G."/>
        </authorList>
    </citation>
    <scope>NUCLEOTIDE SEQUENCE [LARGE SCALE GENOMIC DNA]</scope>
    <source>
        <strain evidence="7 8">UDD2</strain>
    </source>
</reference>
<evidence type="ECO:0000256" key="5">
    <source>
        <dbReference type="SAM" id="Phobius"/>
    </source>
</evidence>
<keyword evidence="3" id="KW-0133">Cell shape</keyword>
<sequence>MAPPSTRRPGFSRRAQYGLFIGYIVAVGGVLLAVLLLIIAAVDPRGFAALRGAALDVTAPITGAGRSVVRFFGNAGDEIGAYFNAASQNRAMRAELEASRQKLIEARAINFENRRLKALLKVSQATGDRVATARIVGSSFDSSRRLATLSAGSASGIQIGQPVRGPEGLIGRVIETGRHAARVLLITDGSSNVPVQLTRSGIPAIATGKGDGFIEIKPLEVGENPFRKGDILVTSGTGGIFPPNIPVAQVTRADRDATIARPLADPARIDFAIVQHIYQPAANLPLNEAEPPPGSEAAQ</sequence>
<dbReference type="InterPro" id="IPR007221">
    <property type="entry name" value="MreC"/>
</dbReference>
<dbReference type="InterPro" id="IPR042175">
    <property type="entry name" value="Cell/Rod_MreC_2"/>
</dbReference>
<comment type="similarity">
    <text evidence="1">Belongs to the MreC family.</text>
</comment>
<organism evidence="7 8">
    <name type="scientific">Allosphingosinicella flava</name>
    <dbReference type="NCBI Taxonomy" id="2771430"/>
    <lineage>
        <taxon>Bacteria</taxon>
        <taxon>Pseudomonadati</taxon>
        <taxon>Pseudomonadota</taxon>
        <taxon>Alphaproteobacteria</taxon>
        <taxon>Sphingomonadales</taxon>
        <taxon>Sphingomonadaceae</taxon>
        <taxon>Allosphingosinicella</taxon>
    </lineage>
</organism>
<dbReference type="InterPro" id="IPR055342">
    <property type="entry name" value="MreC_beta-barrel_core"/>
</dbReference>
<dbReference type="GO" id="GO:0008360">
    <property type="term" value="P:regulation of cell shape"/>
    <property type="evidence" value="ECO:0007669"/>
    <property type="project" value="UniProtKB-KW"/>
</dbReference>
<dbReference type="RefSeq" id="WP_200972114.1">
    <property type="nucleotide sequence ID" value="NZ_CP065592.1"/>
</dbReference>
<feature type="transmembrane region" description="Helical" evidence="5">
    <location>
        <begin position="20"/>
        <end position="42"/>
    </location>
</feature>
<evidence type="ECO:0000259" key="6">
    <source>
        <dbReference type="Pfam" id="PF04085"/>
    </source>
</evidence>
<dbReference type="EMBL" id="CP065592">
    <property type="protein sequence ID" value="QPQ55439.1"/>
    <property type="molecule type" value="Genomic_DNA"/>
</dbReference>
<keyword evidence="5" id="KW-0812">Transmembrane</keyword>
<dbReference type="InterPro" id="IPR042177">
    <property type="entry name" value="Cell/Rod_1"/>
</dbReference>
<dbReference type="AlphaFoldDB" id="A0A7T2GKB2"/>
<dbReference type="Pfam" id="PF04085">
    <property type="entry name" value="MreC"/>
    <property type="match status" value="1"/>
</dbReference>
<name>A0A7T2GKB2_9SPHN</name>
<evidence type="ECO:0000313" key="7">
    <source>
        <dbReference type="EMBL" id="QPQ55439.1"/>
    </source>
</evidence>